<reference evidence="2" key="1">
    <citation type="submission" date="2015-10" db="EMBL/GenBank/DDBJ databases">
        <title>Comparative analysis of sym-gene organization in Rhizobium leguminosarum bv. viciae strains, isolated from different host plants and demonstrating clear differences in symbiotic specificity.</title>
        <authorList>
            <person name="Chirak E.R."/>
            <person name="Kimeklis A.K."/>
            <person name="Andronov E.E."/>
        </authorList>
    </citation>
    <scope>NUCLEOTIDE SEQUENCE</scope>
    <source>
        <strain evidence="2">Vaf12</strain>
    </source>
</reference>
<accession>A0A0U2ZMH2</accession>
<dbReference type="AlphaFoldDB" id="A0A0U2ZMH2"/>
<name>A0A0U2ZMH2_RHILV</name>
<feature type="domain" description="DUF7674" evidence="1">
    <location>
        <begin position="53"/>
        <end position="110"/>
    </location>
</feature>
<evidence type="ECO:0000313" key="2">
    <source>
        <dbReference type="EMBL" id="ALU64615.1"/>
    </source>
</evidence>
<protein>
    <recommendedName>
        <fullName evidence="1">DUF7674 domain-containing protein</fullName>
    </recommendedName>
</protein>
<evidence type="ECO:0000259" key="1">
    <source>
        <dbReference type="Pfam" id="PF24722"/>
    </source>
</evidence>
<dbReference type="InterPro" id="IPR056091">
    <property type="entry name" value="DUF7674"/>
</dbReference>
<organism evidence="2">
    <name type="scientific">Rhizobium leguminosarum bv. viciae</name>
    <dbReference type="NCBI Taxonomy" id="387"/>
    <lineage>
        <taxon>Bacteria</taxon>
        <taxon>Pseudomonadati</taxon>
        <taxon>Pseudomonadota</taxon>
        <taxon>Alphaproteobacteria</taxon>
        <taxon>Hyphomicrobiales</taxon>
        <taxon>Rhizobiaceae</taxon>
        <taxon>Rhizobium/Agrobacterium group</taxon>
        <taxon>Rhizobium</taxon>
    </lineage>
</organism>
<dbReference type="EMBL" id="KT944070">
    <property type="protein sequence ID" value="ALU64615.1"/>
    <property type="molecule type" value="Genomic_DNA"/>
</dbReference>
<dbReference type="Pfam" id="PF24722">
    <property type="entry name" value="DUF7674"/>
    <property type="match status" value="1"/>
</dbReference>
<proteinExistence type="predicted"/>
<sequence>MDTSTITSELTQNIPGAPALEAGSTTGQPIDLSAMHALYSDIGWLIAERFSSLEDRQRVFELIELGMRSGDPKLKHAVSTGLIEAMISRTGAQPARWRQISAQLGPLSAAYIHG</sequence>